<dbReference type="Gene3D" id="3.30.230.10">
    <property type="match status" value="1"/>
</dbReference>
<dbReference type="AlphaFoldDB" id="A0ABD2L5Y4"/>
<dbReference type="InterPro" id="IPR020568">
    <property type="entry name" value="Ribosomal_Su5_D2-typ_SF"/>
</dbReference>
<proteinExistence type="predicted"/>
<gene>
    <name evidence="2" type="ORF">niasHT_012902</name>
</gene>
<dbReference type="InterPro" id="IPR008269">
    <property type="entry name" value="Lon_proteolytic"/>
</dbReference>
<reference evidence="2 3" key="1">
    <citation type="submission" date="2024-10" db="EMBL/GenBank/DDBJ databases">
        <authorList>
            <person name="Kim D."/>
        </authorList>
    </citation>
    <scope>NUCLEOTIDE SEQUENCE [LARGE SCALE GENOMIC DNA]</scope>
    <source>
        <strain evidence="2">BH-2024</strain>
    </source>
</reference>
<keyword evidence="3" id="KW-1185">Reference proteome</keyword>
<name>A0ABD2L5Y4_9BILA</name>
<dbReference type="EMBL" id="JBICBT010000537">
    <property type="protein sequence ID" value="KAL3110568.1"/>
    <property type="molecule type" value="Genomic_DNA"/>
</dbReference>
<feature type="domain" description="Lon proteolytic" evidence="1">
    <location>
        <begin position="126"/>
        <end position="220"/>
    </location>
</feature>
<accession>A0ABD2L5Y4</accession>
<sequence>MAQPNANANAIAVATHLQCNRPDCPRVFGLDKLGTLRPHICKVHREDHHQGNRKPNAPGLVIGLTIVPPGRTFLFTIYESRAETAPALTVRFAVSPVSRASYDMALARAQQLLGNEIIPPLAVRRWPKRHTPVVGPSGGAAFFCAVMSLMTNRLCRSDTAVSAVVTNGVGLGAVGGLRWKADGARRAGLSRMVMATANETHWAAIPAASKEGLTPVFVNKFTFCRFDHLQILYNKIKQCFFLI</sequence>
<comment type="caution">
    <text evidence="2">The sequence shown here is derived from an EMBL/GenBank/DDBJ whole genome shotgun (WGS) entry which is preliminary data.</text>
</comment>
<dbReference type="Proteomes" id="UP001620626">
    <property type="component" value="Unassembled WGS sequence"/>
</dbReference>
<dbReference type="InterPro" id="IPR014721">
    <property type="entry name" value="Ribsml_uS5_D2-typ_fold_subgr"/>
</dbReference>
<evidence type="ECO:0000313" key="3">
    <source>
        <dbReference type="Proteomes" id="UP001620626"/>
    </source>
</evidence>
<organism evidence="2 3">
    <name type="scientific">Heterodera trifolii</name>
    <dbReference type="NCBI Taxonomy" id="157864"/>
    <lineage>
        <taxon>Eukaryota</taxon>
        <taxon>Metazoa</taxon>
        <taxon>Ecdysozoa</taxon>
        <taxon>Nematoda</taxon>
        <taxon>Chromadorea</taxon>
        <taxon>Rhabditida</taxon>
        <taxon>Tylenchina</taxon>
        <taxon>Tylenchomorpha</taxon>
        <taxon>Tylenchoidea</taxon>
        <taxon>Heteroderidae</taxon>
        <taxon>Heteroderinae</taxon>
        <taxon>Heterodera</taxon>
    </lineage>
</organism>
<evidence type="ECO:0000313" key="2">
    <source>
        <dbReference type="EMBL" id="KAL3110568.1"/>
    </source>
</evidence>
<dbReference type="PRINTS" id="PR00830">
    <property type="entry name" value="ENDOLAPTASE"/>
</dbReference>
<evidence type="ECO:0000259" key="1">
    <source>
        <dbReference type="Pfam" id="PF05362"/>
    </source>
</evidence>
<protein>
    <recommendedName>
        <fullName evidence="1">Lon proteolytic domain-containing protein</fullName>
    </recommendedName>
</protein>
<dbReference type="SUPFAM" id="SSF54211">
    <property type="entry name" value="Ribosomal protein S5 domain 2-like"/>
    <property type="match status" value="1"/>
</dbReference>
<dbReference type="Pfam" id="PF05362">
    <property type="entry name" value="Lon_C"/>
    <property type="match status" value="1"/>
</dbReference>